<feature type="chain" id="PRO_5037632464" evidence="1">
    <location>
        <begin position="20"/>
        <end position="153"/>
    </location>
</feature>
<protein>
    <submittedName>
        <fullName evidence="3">CUB domain-containing protein</fullName>
    </submittedName>
</protein>
<organism evidence="2 3">
    <name type="scientific">Panagrolaimus superbus</name>
    <dbReference type="NCBI Taxonomy" id="310955"/>
    <lineage>
        <taxon>Eukaryota</taxon>
        <taxon>Metazoa</taxon>
        <taxon>Ecdysozoa</taxon>
        <taxon>Nematoda</taxon>
        <taxon>Chromadorea</taxon>
        <taxon>Rhabditida</taxon>
        <taxon>Tylenchina</taxon>
        <taxon>Panagrolaimomorpha</taxon>
        <taxon>Panagrolaimoidea</taxon>
        <taxon>Panagrolaimidae</taxon>
        <taxon>Panagrolaimus</taxon>
    </lineage>
</organism>
<dbReference type="AlphaFoldDB" id="A0A914Z3E1"/>
<keyword evidence="1" id="KW-0732">Signal</keyword>
<keyword evidence="2" id="KW-1185">Reference proteome</keyword>
<dbReference type="Proteomes" id="UP000887577">
    <property type="component" value="Unplaced"/>
</dbReference>
<accession>A0A914Z3E1</accession>
<feature type="signal peptide" evidence="1">
    <location>
        <begin position="1"/>
        <end position="19"/>
    </location>
</feature>
<evidence type="ECO:0000313" key="3">
    <source>
        <dbReference type="WBParaSite" id="PSU_v2.g7216.t1"/>
    </source>
</evidence>
<evidence type="ECO:0000256" key="1">
    <source>
        <dbReference type="SAM" id="SignalP"/>
    </source>
</evidence>
<dbReference type="WBParaSite" id="PSU_v2.g7216.t1">
    <property type="protein sequence ID" value="PSU_v2.g7216.t1"/>
    <property type="gene ID" value="PSU_v2.g7216"/>
</dbReference>
<sequence length="153" mass="17574">MEYCKFIFIFIILFLGTVGQRFHRHLSNENQNEFGNAQFNNLIPDKHGELLSSDDSFDINTVSDVPLEFELLHDELKFQMCSYNCDDDIVILCFDSDEPNTVQIQSNQCGSNQCTFQAGFSVDRSGKIMAKFSEKYSGEAFVFSSFRHSKCIF</sequence>
<evidence type="ECO:0000313" key="2">
    <source>
        <dbReference type="Proteomes" id="UP000887577"/>
    </source>
</evidence>
<proteinExistence type="predicted"/>
<reference evidence="3" key="1">
    <citation type="submission" date="2022-11" db="UniProtKB">
        <authorList>
            <consortium name="WormBaseParasite"/>
        </authorList>
    </citation>
    <scope>IDENTIFICATION</scope>
</reference>
<name>A0A914Z3E1_9BILA</name>